<sequence length="390" mass="43194">MFSSLPLELILLLLSYLDRDRKADQDTLRSLSLTSLACLGPCQSIIFYHTKLDSLDSGRRLLNLLLSSPRIAAYVKRVTISDAVDGASGNGWLRADPNLALALRKLNPKQIHRLTLNLQPGGSWGNLASALRKSIVDICKSPALIDLDMQWAPLALAGVCSPTLKRLRLFHPSLGPATDINPVPRPFDIVLEELELWSALDGVAEFFFDPSNQISLNDLRELEVVAYSSKYHSHVQLLLDQCRRSLETFYFRPGGQIANSAEHMLSVSQCPTLTTLCLTINAPDPPLSLPWTANFVSSIPSRSAIEILELDLRFGKGPVHRGQIHGEEGSVISRALRNIGIFIAKPTSLPRLRALEIGIQSEKASDVRSLRSWVREALAIPPERNLLHWV</sequence>
<protein>
    <recommendedName>
        <fullName evidence="4">F-box domain-containing protein</fullName>
    </recommendedName>
</protein>
<dbReference type="STRING" id="71717.A0A4Y7T6X8"/>
<proteinExistence type="predicted"/>
<comment type="caution">
    <text evidence="2">The sequence shown here is derived from an EMBL/GenBank/DDBJ whole genome shotgun (WGS) entry which is preliminary data.</text>
</comment>
<organism evidence="2 3">
    <name type="scientific">Coprinellus micaceus</name>
    <name type="common">Glistening ink-cap mushroom</name>
    <name type="synonym">Coprinus micaceus</name>
    <dbReference type="NCBI Taxonomy" id="71717"/>
    <lineage>
        <taxon>Eukaryota</taxon>
        <taxon>Fungi</taxon>
        <taxon>Dikarya</taxon>
        <taxon>Basidiomycota</taxon>
        <taxon>Agaricomycotina</taxon>
        <taxon>Agaricomycetes</taxon>
        <taxon>Agaricomycetidae</taxon>
        <taxon>Agaricales</taxon>
        <taxon>Agaricineae</taxon>
        <taxon>Psathyrellaceae</taxon>
        <taxon>Coprinellus</taxon>
    </lineage>
</organism>
<evidence type="ECO:0008006" key="4">
    <source>
        <dbReference type="Google" id="ProtNLM"/>
    </source>
</evidence>
<feature type="chain" id="PRO_5021292820" description="F-box domain-containing protein" evidence="1">
    <location>
        <begin position="24"/>
        <end position="390"/>
    </location>
</feature>
<dbReference type="EMBL" id="QPFP01000025">
    <property type="protein sequence ID" value="TEB29937.1"/>
    <property type="molecule type" value="Genomic_DNA"/>
</dbReference>
<evidence type="ECO:0000313" key="2">
    <source>
        <dbReference type="EMBL" id="TEB29937.1"/>
    </source>
</evidence>
<keyword evidence="1" id="KW-0732">Signal</keyword>
<evidence type="ECO:0000313" key="3">
    <source>
        <dbReference type="Proteomes" id="UP000298030"/>
    </source>
</evidence>
<evidence type="ECO:0000256" key="1">
    <source>
        <dbReference type="SAM" id="SignalP"/>
    </source>
</evidence>
<dbReference type="OrthoDB" id="2841659at2759"/>
<accession>A0A4Y7T6X8</accession>
<dbReference type="Proteomes" id="UP000298030">
    <property type="component" value="Unassembled WGS sequence"/>
</dbReference>
<gene>
    <name evidence="2" type="ORF">FA13DRAFT_1710795</name>
</gene>
<dbReference type="AlphaFoldDB" id="A0A4Y7T6X8"/>
<feature type="signal peptide" evidence="1">
    <location>
        <begin position="1"/>
        <end position="23"/>
    </location>
</feature>
<keyword evidence="3" id="KW-1185">Reference proteome</keyword>
<reference evidence="2 3" key="1">
    <citation type="journal article" date="2019" name="Nat. Ecol. Evol.">
        <title>Megaphylogeny resolves global patterns of mushroom evolution.</title>
        <authorList>
            <person name="Varga T."/>
            <person name="Krizsan K."/>
            <person name="Foldi C."/>
            <person name="Dima B."/>
            <person name="Sanchez-Garcia M."/>
            <person name="Sanchez-Ramirez S."/>
            <person name="Szollosi G.J."/>
            <person name="Szarkandi J.G."/>
            <person name="Papp V."/>
            <person name="Albert L."/>
            <person name="Andreopoulos W."/>
            <person name="Angelini C."/>
            <person name="Antonin V."/>
            <person name="Barry K.W."/>
            <person name="Bougher N.L."/>
            <person name="Buchanan P."/>
            <person name="Buyck B."/>
            <person name="Bense V."/>
            <person name="Catcheside P."/>
            <person name="Chovatia M."/>
            <person name="Cooper J."/>
            <person name="Damon W."/>
            <person name="Desjardin D."/>
            <person name="Finy P."/>
            <person name="Geml J."/>
            <person name="Haridas S."/>
            <person name="Hughes K."/>
            <person name="Justo A."/>
            <person name="Karasinski D."/>
            <person name="Kautmanova I."/>
            <person name="Kiss B."/>
            <person name="Kocsube S."/>
            <person name="Kotiranta H."/>
            <person name="LaButti K.M."/>
            <person name="Lechner B.E."/>
            <person name="Liimatainen K."/>
            <person name="Lipzen A."/>
            <person name="Lukacs Z."/>
            <person name="Mihaltcheva S."/>
            <person name="Morgado L.N."/>
            <person name="Niskanen T."/>
            <person name="Noordeloos M.E."/>
            <person name="Ohm R.A."/>
            <person name="Ortiz-Santana B."/>
            <person name="Ovrebo C."/>
            <person name="Racz N."/>
            <person name="Riley R."/>
            <person name="Savchenko A."/>
            <person name="Shiryaev A."/>
            <person name="Soop K."/>
            <person name="Spirin V."/>
            <person name="Szebenyi C."/>
            <person name="Tomsovsky M."/>
            <person name="Tulloss R.E."/>
            <person name="Uehling J."/>
            <person name="Grigoriev I.V."/>
            <person name="Vagvolgyi C."/>
            <person name="Papp T."/>
            <person name="Martin F.M."/>
            <person name="Miettinen O."/>
            <person name="Hibbett D.S."/>
            <person name="Nagy L.G."/>
        </authorList>
    </citation>
    <scope>NUCLEOTIDE SEQUENCE [LARGE SCALE GENOMIC DNA]</scope>
    <source>
        <strain evidence="2 3">FP101781</strain>
    </source>
</reference>
<name>A0A4Y7T6X8_COPMI</name>